<dbReference type="Proteomes" id="UP001472677">
    <property type="component" value="Unassembled WGS sequence"/>
</dbReference>
<evidence type="ECO:0000313" key="3">
    <source>
        <dbReference type="Proteomes" id="UP001472677"/>
    </source>
</evidence>
<feature type="region of interest" description="Disordered" evidence="1">
    <location>
        <begin position="18"/>
        <end position="71"/>
    </location>
</feature>
<feature type="compositionally biased region" description="Low complexity" evidence="1">
    <location>
        <begin position="49"/>
        <end position="61"/>
    </location>
</feature>
<gene>
    <name evidence="2" type="ORF">V6N12_051067</name>
</gene>
<feature type="compositionally biased region" description="Low complexity" evidence="1">
    <location>
        <begin position="26"/>
        <end position="39"/>
    </location>
</feature>
<dbReference type="EMBL" id="JBBPBM010000001">
    <property type="protein sequence ID" value="KAK8601226.1"/>
    <property type="molecule type" value="Genomic_DNA"/>
</dbReference>
<name>A0ABR2GF54_9ROSI</name>
<protein>
    <submittedName>
        <fullName evidence="2">Uncharacterized protein</fullName>
    </submittedName>
</protein>
<evidence type="ECO:0000256" key="1">
    <source>
        <dbReference type="SAM" id="MobiDB-lite"/>
    </source>
</evidence>
<sequence length="129" mass="14362">MAKQKCLNVVSLIESRAQVQEQRAPSAQHQEQSQAQQSEQSEEVRGVGEQQSHEQQSQPSSGMIDVSQIKGSNNVLSSQGRSLQDLGLLMVRECHSQITDHSKLISFISLKFDSHMFCLKVGRRRDIGG</sequence>
<organism evidence="2 3">
    <name type="scientific">Hibiscus sabdariffa</name>
    <name type="common">roselle</name>
    <dbReference type="NCBI Taxonomy" id="183260"/>
    <lineage>
        <taxon>Eukaryota</taxon>
        <taxon>Viridiplantae</taxon>
        <taxon>Streptophyta</taxon>
        <taxon>Embryophyta</taxon>
        <taxon>Tracheophyta</taxon>
        <taxon>Spermatophyta</taxon>
        <taxon>Magnoliopsida</taxon>
        <taxon>eudicotyledons</taxon>
        <taxon>Gunneridae</taxon>
        <taxon>Pentapetalae</taxon>
        <taxon>rosids</taxon>
        <taxon>malvids</taxon>
        <taxon>Malvales</taxon>
        <taxon>Malvaceae</taxon>
        <taxon>Malvoideae</taxon>
        <taxon>Hibiscus</taxon>
    </lineage>
</organism>
<keyword evidence="3" id="KW-1185">Reference proteome</keyword>
<reference evidence="2 3" key="1">
    <citation type="journal article" date="2024" name="G3 (Bethesda)">
        <title>Genome assembly of Hibiscus sabdariffa L. provides insights into metabolisms of medicinal natural products.</title>
        <authorList>
            <person name="Kim T."/>
        </authorList>
    </citation>
    <scope>NUCLEOTIDE SEQUENCE [LARGE SCALE GENOMIC DNA]</scope>
    <source>
        <strain evidence="2">TK-2024</strain>
        <tissue evidence="2">Old leaves</tissue>
    </source>
</reference>
<accession>A0ABR2GF54</accession>
<comment type="caution">
    <text evidence="2">The sequence shown here is derived from an EMBL/GenBank/DDBJ whole genome shotgun (WGS) entry which is preliminary data.</text>
</comment>
<evidence type="ECO:0000313" key="2">
    <source>
        <dbReference type="EMBL" id="KAK8601226.1"/>
    </source>
</evidence>
<proteinExistence type="predicted"/>